<dbReference type="Gene3D" id="3.30.2310.20">
    <property type="entry name" value="RelE-like"/>
    <property type="match status" value="1"/>
</dbReference>
<dbReference type="InterPro" id="IPR035093">
    <property type="entry name" value="RelE/ParE_toxin_dom_sf"/>
</dbReference>
<sequence>MYKVQYKSQAMKSLRRVQPKRANSIRTAIKKLAEDPDRKDMNVRPLEGRGGYRLRVGDYRVLFDRDDEIKIISIEKIGPRGDVYNR</sequence>
<dbReference type="AlphaFoldDB" id="A0A2N5XTN9"/>
<accession>A0A2N5XTN9</accession>
<protein>
    <submittedName>
        <fullName evidence="2">Type II toxin-antitoxin system RelE/ParE family toxin</fullName>
    </submittedName>
</protein>
<gene>
    <name evidence="2" type="ORF">C0081_07075</name>
</gene>
<dbReference type="PANTHER" id="PTHR38813">
    <property type="match status" value="1"/>
</dbReference>
<dbReference type="InterPro" id="IPR052747">
    <property type="entry name" value="TA_system_RelE_toxin"/>
</dbReference>
<dbReference type="OrthoDB" id="428094at2"/>
<organism evidence="2 3">
    <name type="scientific">Cohaesibacter celericrescens</name>
    <dbReference type="NCBI Taxonomy" id="2067669"/>
    <lineage>
        <taxon>Bacteria</taxon>
        <taxon>Pseudomonadati</taxon>
        <taxon>Pseudomonadota</taxon>
        <taxon>Alphaproteobacteria</taxon>
        <taxon>Hyphomicrobiales</taxon>
        <taxon>Cohaesibacteraceae</taxon>
    </lineage>
</organism>
<dbReference type="EMBL" id="PKUQ01000013">
    <property type="protein sequence ID" value="PLW77881.1"/>
    <property type="molecule type" value="Genomic_DNA"/>
</dbReference>
<name>A0A2N5XTN9_9HYPH</name>
<dbReference type="Pfam" id="PF05016">
    <property type="entry name" value="ParE_toxin"/>
    <property type="match status" value="1"/>
</dbReference>
<keyword evidence="1" id="KW-1277">Toxin-antitoxin system</keyword>
<dbReference type="RefSeq" id="WP_101533122.1">
    <property type="nucleotide sequence ID" value="NZ_PKUQ01000013.1"/>
</dbReference>
<evidence type="ECO:0000256" key="1">
    <source>
        <dbReference type="ARBA" id="ARBA00022649"/>
    </source>
</evidence>
<keyword evidence="3" id="KW-1185">Reference proteome</keyword>
<dbReference type="InterPro" id="IPR007712">
    <property type="entry name" value="RelE/ParE_toxin"/>
</dbReference>
<proteinExistence type="predicted"/>
<dbReference type="SUPFAM" id="SSF143011">
    <property type="entry name" value="RelE-like"/>
    <property type="match status" value="1"/>
</dbReference>
<evidence type="ECO:0000313" key="2">
    <source>
        <dbReference type="EMBL" id="PLW77881.1"/>
    </source>
</evidence>
<reference evidence="2 3" key="1">
    <citation type="submission" date="2018-01" db="EMBL/GenBank/DDBJ databases">
        <title>The draft genome sequence of Cohaesibacter sp. H1304.</title>
        <authorList>
            <person name="Wang N.-N."/>
            <person name="Du Z.-J."/>
        </authorList>
    </citation>
    <scope>NUCLEOTIDE SEQUENCE [LARGE SCALE GENOMIC DNA]</scope>
    <source>
        <strain evidence="2 3">H1304</strain>
    </source>
</reference>
<dbReference type="PANTHER" id="PTHR38813:SF1">
    <property type="entry name" value="TOXIN RELE1-RELATED"/>
    <property type="match status" value="1"/>
</dbReference>
<comment type="caution">
    <text evidence="2">The sequence shown here is derived from an EMBL/GenBank/DDBJ whole genome shotgun (WGS) entry which is preliminary data.</text>
</comment>
<dbReference type="Proteomes" id="UP000234881">
    <property type="component" value="Unassembled WGS sequence"/>
</dbReference>
<evidence type="ECO:0000313" key="3">
    <source>
        <dbReference type="Proteomes" id="UP000234881"/>
    </source>
</evidence>